<dbReference type="PROSITE" id="PS51006">
    <property type="entry name" value="PABS_2"/>
    <property type="match status" value="1"/>
</dbReference>
<name>A0AA86IZN2_SELML</name>
<dbReference type="GO" id="GO:0009753">
    <property type="term" value="P:response to jasmonic acid"/>
    <property type="evidence" value="ECO:0007669"/>
    <property type="project" value="UniProtKB-ARBA"/>
</dbReference>
<evidence type="ECO:0000313" key="12">
    <source>
        <dbReference type="EMBL" id="BDZ85136.1"/>
    </source>
</evidence>
<sequence>MTTTKATEGSNEMSRIMAGWFSELSPMWPGEALSLQVDKILYEGKSEFQDVLVFESRSYGRVLVLDGVIQLSERDECSYQEMITHLPLCSISNPRKVLVVGGGDGGVLRELARYPSIEQIDICELDKMVVDVAKEFFPGLACGFDNPVVTLHIGDGVAFVRNAPPGTYDAILIDSTDPDGPALELFEVPFYQAVARALRPKGVMCALSESPWLNIQTVKNHVNVCRQVFGKSVRFAWTTVPTYPSGVIGLVLCSKEQIDFEKPVVTDKALGTMRLGAACFKRPLKYYNSAMHRSALCLPEFARTVLDEENNTSNGESPMANGH</sequence>
<feature type="domain" description="PABS" evidence="11">
    <location>
        <begin position="18"/>
        <end position="255"/>
    </location>
</feature>
<dbReference type="InterPro" id="IPR035246">
    <property type="entry name" value="Spermidine_synt_N"/>
</dbReference>
<dbReference type="FunFam" id="2.30.140.10:FF:000001">
    <property type="entry name" value="SPE3p Spermidine synthase"/>
    <property type="match status" value="1"/>
</dbReference>
<comment type="similarity">
    <text evidence="2 10">Belongs to the spermidine/spermine synthase family.</text>
</comment>
<dbReference type="SUPFAM" id="SSF53335">
    <property type="entry name" value="S-adenosyl-L-methionine-dependent methyltransferases"/>
    <property type="match status" value="1"/>
</dbReference>
<evidence type="ECO:0000256" key="4">
    <source>
        <dbReference type="ARBA" id="ARBA00022589"/>
    </source>
</evidence>
<organism evidence="12">
    <name type="scientific">Selaginella moellendorffii</name>
    <name type="common">Spikemoss</name>
    <dbReference type="NCBI Taxonomy" id="88036"/>
    <lineage>
        <taxon>Eukaryota</taxon>
        <taxon>Viridiplantae</taxon>
        <taxon>Streptophyta</taxon>
        <taxon>Embryophyta</taxon>
        <taxon>Tracheophyta</taxon>
        <taxon>Lycopodiopsida</taxon>
        <taxon>Selaginellales</taxon>
        <taxon>Selaginellaceae</taxon>
        <taxon>Selaginella</taxon>
    </lineage>
</organism>
<dbReference type="InterPro" id="IPR029063">
    <property type="entry name" value="SAM-dependent_MTases_sf"/>
</dbReference>
<dbReference type="InterPro" id="IPR030374">
    <property type="entry name" value="PABS"/>
</dbReference>
<reference evidence="12" key="1">
    <citation type="submission" date="2023-03" db="EMBL/GenBank/DDBJ databases">
        <title>Spermidine synthase-like gene (SmSPDS2) in Selaginella moellendorffii.</title>
        <authorList>
            <person name="Takahashi Y."/>
        </authorList>
    </citation>
    <scope>NUCLEOTIDE SEQUENCE</scope>
</reference>
<comment type="pathway">
    <text evidence="7">Alkaloid biosynthesis; nicotine biosynthesis.</text>
</comment>
<evidence type="ECO:0000256" key="5">
    <source>
        <dbReference type="ARBA" id="ARBA00022679"/>
    </source>
</evidence>
<evidence type="ECO:0000256" key="9">
    <source>
        <dbReference type="PROSITE-ProRule" id="PRU00354"/>
    </source>
</evidence>
<protein>
    <recommendedName>
        <fullName evidence="3">spermidine synthase</fullName>
        <ecNumber evidence="3">2.5.1.16</ecNumber>
    </recommendedName>
</protein>
<dbReference type="GO" id="GO:0004766">
    <property type="term" value="F:spermidine synthase activity"/>
    <property type="evidence" value="ECO:0007669"/>
    <property type="project" value="UniProtKB-EC"/>
</dbReference>
<dbReference type="NCBIfam" id="TIGR00417">
    <property type="entry name" value="speE"/>
    <property type="match status" value="1"/>
</dbReference>
<dbReference type="Gene3D" id="2.30.140.10">
    <property type="entry name" value="Spermidine synthase, tetramerisation domain"/>
    <property type="match status" value="1"/>
</dbReference>
<keyword evidence="4" id="KW-0017">Alkaloid metabolism</keyword>
<dbReference type="EMBL" id="LC761370">
    <property type="protein sequence ID" value="BDZ85136.1"/>
    <property type="molecule type" value="mRNA"/>
</dbReference>
<proteinExistence type="evidence at transcript level"/>
<dbReference type="Pfam" id="PF17284">
    <property type="entry name" value="Spermine_synt_N"/>
    <property type="match status" value="1"/>
</dbReference>
<dbReference type="GO" id="GO:0009820">
    <property type="term" value="P:alkaloid metabolic process"/>
    <property type="evidence" value="ECO:0007669"/>
    <property type="project" value="UniProtKB-KW"/>
</dbReference>
<evidence type="ECO:0000256" key="3">
    <source>
        <dbReference type="ARBA" id="ARBA00012455"/>
    </source>
</evidence>
<evidence type="ECO:0000259" key="11">
    <source>
        <dbReference type="PROSITE" id="PS51006"/>
    </source>
</evidence>
<dbReference type="PROSITE" id="PS01330">
    <property type="entry name" value="PABS_1"/>
    <property type="match status" value="1"/>
</dbReference>
<accession>A0AA86IZN2</accession>
<comment type="pathway">
    <text evidence="1">Amine and polyamine biosynthesis; spermidine biosynthesis; spermidine from putrescine: step 1/1.</text>
</comment>
<evidence type="ECO:0000256" key="1">
    <source>
        <dbReference type="ARBA" id="ARBA00005123"/>
    </source>
</evidence>
<evidence type="ECO:0000256" key="7">
    <source>
        <dbReference type="ARBA" id="ARBA00034114"/>
    </source>
</evidence>
<keyword evidence="6 9" id="KW-0620">Polyamine biosynthesis</keyword>
<feature type="active site" description="Proton acceptor" evidence="9">
    <location>
        <position position="174"/>
    </location>
</feature>
<dbReference type="FunFam" id="3.40.50.150:FF:000013">
    <property type="entry name" value="Spermidine synthase"/>
    <property type="match status" value="1"/>
</dbReference>
<dbReference type="EC" id="2.5.1.16" evidence="3"/>
<evidence type="ECO:0000256" key="8">
    <source>
        <dbReference type="ARBA" id="ARBA00049307"/>
    </source>
</evidence>
<keyword evidence="5 9" id="KW-0808">Transferase</keyword>
<dbReference type="NCBIfam" id="NF002010">
    <property type="entry name" value="PRK00811.1"/>
    <property type="match status" value="1"/>
</dbReference>
<dbReference type="HAMAP" id="MF_00198">
    <property type="entry name" value="Spermidine_synth"/>
    <property type="match status" value="1"/>
</dbReference>
<comment type="catalytic activity">
    <reaction evidence="8">
        <text>S-adenosyl 3-(methylsulfanyl)propylamine + putrescine = S-methyl-5'-thioadenosine + spermidine + H(+)</text>
        <dbReference type="Rhea" id="RHEA:12721"/>
        <dbReference type="ChEBI" id="CHEBI:15378"/>
        <dbReference type="ChEBI" id="CHEBI:17509"/>
        <dbReference type="ChEBI" id="CHEBI:57443"/>
        <dbReference type="ChEBI" id="CHEBI:57834"/>
        <dbReference type="ChEBI" id="CHEBI:326268"/>
        <dbReference type="EC" id="2.5.1.16"/>
    </reaction>
</comment>
<dbReference type="AlphaFoldDB" id="A0AA86IZN2"/>
<evidence type="ECO:0000256" key="6">
    <source>
        <dbReference type="ARBA" id="ARBA00023115"/>
    </source>
</evidence>
<dbReference type="GO" id="GO:0006596">
    <property type="term" value="P:polyamine biosynthetic process"/>
    <property type="evidence" value="ECO:0007669"/>
    <property type="project" value="UniProtKB-UniRule"/>
</dbReference>
<dbReference type="InterPro" id="IPR001045">
    <property type="entry name" value="Spermi_synthase"/>
</dbReference>
<evidence type="ECO:0000256" key="2">
    <source>
        <dbReference type="ARBA" id="ARBA00007867"/>
    </source>
</evidence>
<dbReference type="PANTHER" id="PTHR11558">
    <property type="entry name" value="SPERMIDINE/SPERMINE SYNTHASE"/>
    <property type="match status" value="1"/>
</dbReference>
<dbReference type="PANTHER" id="PTHR11558:SF11">
    <property type="entry name" value="SPERMIDINE SYNTHASE"/>
    <property type="match status" value="1"/>
</dbReference>
<dbReference type="Gene3D" id="3.40.50.150">
    <property type="entry name" value="Vaccinia Virus protein VP39"/>
    <property type="match status" value="1"/>
</dbReference>
<evidence type="ECO:0000256" key="10">
    <source>
        <dbReference type="RuleBase" id="RU003836"/>
    </source>
</evidence>
<dbReference type="InterPro" id="IPR030373">
    <property type="entry name" value="PABS_CS"/>
</dbReference>
<gene>
    <name evidence="12" type="primary">SmSPDS2</name>
</gene>
<dbReference type="Pfam" id="PF01564">
    <property type="entry name" value="Spermine_synth"/>
    <property type="match status" value="1"/>
</dbReference>
<dbReference type="InterPro" id="IPR037163">
    <property type="entry name" value="Spermidine_synt_N_sf"/>
</dbReference>